<reference evidence="2 3" key="1">
    <citation type="journal article" date="2017" name="PLoS Biol.">
        <title>The sea cucumber genome provides insights into morphological evolution and visceral regeneration.</title>
        <authorList>
            <person name="Zhang X."/>
            <person name="Sun L."/>
            <person name="Yuan J."/>
            <person name="Sun Y."/>
            <person name="Gao Y."/>
            <person name="Zhang L."/>
            <person name="Li S."/>
            <person name="Dai H."/>
            <person name="Hamel J.F."/>
            <person name="Liu C."/>
            <person name="Yu Y."/>
            <person name="Liu S."/>
            <person name="Lin W."/>
            <person name="Guo K."/>
            <person name="Jin S."/>
            <person name="Xu P."/>
            <person name="Storey K.B."/>
            <person name="Huan P."/>
            <person name="Zhang T."/>
            <person name="Zhou Y."/>
            <person name="Zhang J."/>
            <person name="Lin C."/>
            <person name="Li X."/>
            <person name="Xing L."/>
            <person name="Huo D."/>
            <person name="Sun M."/>
            <person name="Wang L."/>
            <person name="Mercier A."/>
            <person name="Li F."/>
            <person name="Yang H."/>
            <person name="Xiang J."/>
        </authorList>
    </citation>
    <scope>NUCLEOTIDE SEQUENCE [LARGE SCALE GENOMIC DNA]</scope>
    <source>
        <strain evidence="2">Shaxun</strain>
        <tissue evidence="2">Muscle</tissue>
    </source>
</reference>
<evidence type="ECO:0000256" key="1">
    <source>
        <dbReference type="SAM" id="MobiDB-lite"/>
    </source>
</evidence>
<dbReference type="AlphaFoldDB" id="A0A2G8LGT7"/>
<name>A0A2G8LGT7_STIJA</name>
<keyword evidence="3" id="KW-1185">Reference proteome</keyword>
<sequence length="175" mass="19636">MVKYLKIPRSCSHGPGVRAFGLRVGFCLASAKEQRQRTADTTRDEVVSINGRGMQGLSGDVAMAIVENSVGILELEIMRKRYEDSPLLTIQAVLIVIQRYSPLSRLTNSLKSISLHSRPTNSRTRITNLIKTRTLSRTNPRKHTRTNPIRHTHQVNHRHISHIRVPGSSSLSDIP</sequence>
<feature type="region of interest" description="Disordered" evidence="1">
    <location>
        <begin position="137"/>
        <end position="158"/>
    </location>
</feature>
<feature type="compositionally biased region" description="Basic residues" evidence="1">
    <location>
        <begin position="139"/>
        <end position="158"/>
    </location>
</feature>
<gene>
    <name evidence="2" type="ORF">BSL78_03607</name>
</gene>
<comment type="caution">
    <text evidence="2">The sequence shown here is derived from an EMBL/GenBank/DDBJ whole genome shotgun (WGS) entry which is preliminary data.</text>
</comment>
<evidence type="ECO:0000313" key="2">
    <source>
        <dbReference type="EMBL" id="PIK59463.1"/>
    </source>
</evidence>
<evidence type="ECO:0000313" key="3">
    <source>
        <dbReference type="Proteomes" id="UP000230750"/>
    </source>
</evidence>
<evidence type="ECO:0008006" key="4">
    <source>
        <dbReference type="Google" id="ProtNLM"/>
    </source>
</evidence>
<accession>A0A2G8LGT7</accession>
<dbReference type="EMBL" id="MRZV01000082">
    <property type="protein sequence ID" value="PIK59463.1"/>
    <property type="molecule type" value="Genomic_DNA"/>
</dbReference>
<dbReference type="Proteomes" id="UP000230750">
    <property type="component" value="Unassembled WGS sequence"/>
</dbReference>
<protein>
    <recommendedName>
        <fullName evidence="4">PDZ domain-containing protein</fullName>
    </recommendedName>
</protein>
<organism evidence="2 3">
    <name type="scientific">Stichopus japonicus</name>
    <name type="common">Sea cucumber</name>
    <dbReference type="NCBI Taxonomy" id="307972"/>
    <lineage>
        <taxon>Eukaryota</taxon>
        <taxon>Metazoa</taxon>
        <taxon>Echinodermata</taxon>
        <taxon>Eleutherozoa</taxon>
        <taxon>Echinozoa</taxon>
        <taxon>Holothuroidea</taxon>
        <taxon>Aspidochirotacea</taxon>
        <taxon>Aspidochirotida</taxon>
        <taxon>Stichopodidae</taxon>
        <taxon>Apostichopus</taxon>
    </lineage>
</organism>
<proteinExistence type="predicted"/>